<gene>
    <name evidence="2" type="ORF">sle1_079</name>
</gene>
<organism evidence="2 3">
    <name type="scientific">Streptomyces leeuwenhoekii</name>
    <dbReference type="NCBI Taxonomy" id="1437453"/>
    <lineage>
        <taxon>Bacteria</taxon>
        <taxon>Bacillati</taxon>
        <taxon>Actinomycetota</taxon>
        <taxon>Actinomycetes</taxon>
        <taxon>Kitasatosporales</taxon>
        <taxon>Streptomycetaceae</taxon>
        <taxon>Streptomyces</taxon>
    </lineage>
</organism>
<evidence type="ECO:0000256" key="1">
    <source>
        <dbReference type="SAM" id="MobiDB-lite"/>
    </source>
</evidence>
<sequence length="72" mass="8209">MTVQHEMSWERDTTEYVDDNNWVISEQTGATAVFCSCGFQRIVADQDTQRTIDEHKADVAEGANDTGDWERP</sequence>
<dbReference type="AlphaFoldDB" id="A0A0F7VR13"/>
<evidence type="ECO:0000313" key="2">
    <source>
        <dbReference type="EMBL" id="CQR59246.1"/>
    </source>
</evidence>
<accession>A0A0F7VR13</accession>
<evidence type="ECO:0000313" key="3">
    <source>
        <dbReference type="Proteomes" id="UP000035016"/>
    </source>
</evidence>
<dbReference type="RefSeq" id="WP_047121279.1">
    <property type="nucleotide sequence ID" value="NZ_LN831788.1"/>
</dbReference>
<reference evidence="3" key="1">
    <citation type="submission" date="2015-02" db="EMBL/GenBank/DDBJ databases">
        <authorList>
            <person name="Gomez-Escribano P.J."/>
        </authorList>
    </citation>
    <scope>NUCLEOTIDE SEQUENCE [LARGE SCALE GENOMIC DNA]</scope>
    <source>
        <strain evidence="3">C34 (DSM 42122 / NRRL B-24963)</strain>
        <plasmid evidence="3">pSLE1</plasmid>
    </source>
</reference>
<dbReference type="KEGG" id="sle:sle1_079"/>
<dbReference type="Proteomes" id="UP000035016">
    <property type="component" value="Plasmid pSLE1"/>
</dbReference>
<protein>
    <submittedName>
        <fullName evidence="2">Sle1_079 protein</fullName>
    </submittedName>
</protein>
<dbReference type="PATRIC" id="fig|1437453.6.peg.7205"/>
<feature type="region of interest" description="Disordered" evidence="1">
    <location>
        <begin position="53"/>
        <end position="72"/>
    </location>
</feature>
<geneLocation type="plasmid" evidence="2 3">
    <name>pSLE1</name>
</geneLocation>
<dbReference type="EMBL" id="LN831788">
    <property type="protein sequence ID" value="CQR59246.1"/>
    <property type="molecule type" value="Genomic_DNA"/>
</dbReference>
<proteinExistence type="predicted"/>
<name>A0A0F7VR13_STRLW</name>
<keyword evidence="2" id="KW-0614">Plasmid</keyword>